<evidence type="ECO:0000256" key="7">
    <source>
        <dbReference type="SAM" id="MobiDB-lite"/>
    </source>
</evidence>
<protein>
    <submittedName>
        <fullName evidence="8">Uncharacterized protein</fullName>
    </submittedName>
</protein>
<feature type="coiled-coil region" evidence="6">
    <location>
        <begin position="456"/>
        <end position="623"/>
    </location>
</feature>
<dbReference type="GO" id="GO:0007018">
    <property type="term" value="P:microtubule-based movement"/>
    <property type="evidence" value="ECO:0007669"/>
    <property type="project" value="InterPro"/>
</dbReference>
<dbReference type="GO" id="GO:0005875">
    <property type="term" value="C:microtubule associated complex"/>
    <property type="evidence" value="ECO:0007669"/>
    <property type="project" value="TreeGrafter"/>
</dbReference>
<keyword evidence="4" id="KW-0067">ATP-binding</keyword>
<evidence type="ECO:0000313" key="9">
    <source>
        <dbReference type="EMBL" id="GIL94847.1"/>
    </source>
</evidence>
<feature type="compositionally biased region" description="Basic and acidic residues" evidence="7">
    <location>
        <begin position="767"/>
        <end position="783"/>
    </location>
</feature>
<evidence type="ECO:0000256" key="3">
    <source>
        <dbReference type="ARBA" id="ARBA00022741"/>
    </source>
</evidence>
<name>A0A8J4CGX5_9CHLO</name>
<feature type="compositionally biased region" description="Polar residues" evidence="7">
    <location>
        <begin position="979"/>
        <end position="989"/>
    </location>
</feature>
<dbReference type="InterPro" id="IPR027640">
    <property type="entry name" value="Kinesin-like_fam"/>
</dbReference>
<comment type="subcellular location">
    <subcellularLocation>
        <location evidence="1">Cytoplasm</location>
    </subcellularLocation>
</comment>
<evidence type="ECO:0000313" key="8">
    <source>
        <dbReference type="EMBL" id="GIL81493.1"/>
    </source>
</evidence>
<dbReference type="GO" id="GO:0003777">
    <property type="term" value="F:microtubule motor activity"/>
    <property type="evidence" value="ECO:0007669"/>
    <property type="project" value="InterPro"/>
</dbReference>
<dbReference type="GO" id="GO:0005737">
    <property type="term" value="C:cytoplasm"/>
    <property type="evidence" value="ECO:0007669"/>
    <property type="project" value="UniProtKB-SubCell"/>
</dbReference>
<feature type="coiled-coil region" evidence="6">
    <location>
        <begin position="257"/>
        <end position="295"/>
    </location>
</feature>
<dbReference type="Proteomes" id="UP000747110">
    <property type="component" value="Unassembled WGS sequence"/>
</dbReference>
<keyword evidence="10" id="KW-1185">Reference proteome</keyword>
<dbReference type="SUPFAM" id="SSF90257">
    <property type="entry name" value="Myosin rod fragments"/>
    <property type="match status" value="1"/>
</dbReference>
<evidence type="ECO:0000256" key="1">
    <source>
        <dbReference type="ARBA" id="ARBA00004496"/>
    </source>
</evidence>
<dbReference type="OrthoDB" id="549247at2759"/>
<dbReference type="SUPFAM" id="SSF57997">
    <property type="entry name" value="Tropomyosin"/>
    <property type="match status" value="1"/>
</dbReference>
<dbReference type="GO" id="GO:0007052">
    <property type="term" value="P:mitotic spindle organization"/>
    <property type="evidence" value="ECO:0007669"/>
    <property type="project" value="TreeGrafter"/>
</dbReference>
<gene>
    <name evidence="8" type="ORF">Vretifemale_10547</name>
    <name evidence="9" type="ORF">Vretimale_1007</name>
</gene>
<dbReference type="PANTHER" id="PTHR47969:SF15">
    <property type="entry name" value="CHROMOSOME-ASSOCIATED KINESIN KIF4A-RELATED"/>
    <property type="match status" value="1"/>
</dbReference>
<feature type="region of interest" description="Disordered" evidence="7">
    <location>
        <begin position="762"/>
        <end position="1009"/>
    </location>
</feature>
<dbReference type="Gene3D" id="1.10.287.1490">
    <property type="match status" value="1"/>
</dbReference>
<sequence>MAQCKAGNSILILPSTSYEIGSSTHKRPKTPKKTAGHVCGTPGTDELGGSSHDPRNFLVRGGQRALEQKLLSMNKSAMQELRNANAVLAEELLKARSGSDQVRDQLREKELSIDALQATIERMEKARKLLDKKHLLQLKELNRRYKDEQGHRLALEAECAQLRASKDVVHHQLDSLQEERAQLMDMLNSQRSNTSRLEATIAADAATIAELRSRVQTVESRLADEVAARQDLFGRQKALEADLKLSTERHSVLVASSSEAEVRLRAATSKLELLEDELEATKKALQAEKAAFNAERHRASSLQSDLTQLQTSAQLTAAASAADQTEMERLRGQTEHLMTTNEALRADTARLREEVLHLTSQQVAVKAGSQALQQQRDELQQQRDELQQQLAEVQESRERLERSLREEVATRSRAVQEAESAKQRACNEELNAIQRQWDGQLRAREKAWEDDRKAMLRSHQEELTRKDMELLEVRERMREAQASVAEMAAEVSTFKFQGQHYAEVFRDNEELKLRLAKADETIGARDASLAELAASHAAQLELWKAEANEVAQAAAKWKQRCTTLQAELEVKESDLDAAEREVRLLAAKLGTSETERVRLQEMLASVESKLSLANQEASSYRAQIADVLASNQTASRQVEAVQQDLQLRDLQISKLTHSLHEEETRVAQLREELTAALAQHAKELDAKRHSIDNLTDQLHEAERARAIAQEDADRLRDKVALLTREVGRARMVADMISAQGVANSAAGLRRSADAVADTLGGYAHRSGSRDGRGAAARLRRDSLDLDDEMAPDRRPYPHRGGGMSAGGVGAAARPTSGSLDLDDGAATDRRSYHHRGNGRSGFRGGAAARLTSESLDLDDGVAPDRRGNPRRGGARSGGGGGSPAQARSPAEPFDFGEGEVVDRRTHGGRRRAGHQHEYDITSMEEEAEDWFRSLDQERRPHERPPGREEGGRPASRNSPPNRRVEMQSNQQRALEAPPQNYSKQHPYQSHNDPHAHPHPLPHPDANSANAEDVGCFKTYDVTISPQPGADCSEGGAPHGSLQPPAYRAPPQGSSYPTLSGSTTGLSAAGAAAAAAAAYTAVVASVEQGPGGYSAHVAATPHPNPVVNQPRVVPPMASSSPSNSAARCARMPQRQSYRAYGTAAPQHHAQYPYIRTDTSRAYGVMTPMSPVISESASTASSSLQERLQRLLGTGKLS</sequence>
<feature type="region of interest" description="Disordered" evidence="7">
    <location>
        <begin position="21"/>
        <end position="52"/>
    </location>
</feature>
<proteinExistence type="predicted"/>
<dbReference type="EMBL" id="BNCP01000021">
    <property type="protein sequence ID" value="GIL81493.1"/>
    <property type="molecule type" value="Genomic_DNA"/>
</dbReference>
<keyword evidence="3" id="KW-0547">Nucleotide-binding</keyword>
<evidence type="ECO:0000256" key="5">
    <source>
        <dbReference type="ARBA" id="ARBA00023054"/>
    </source>
</evidence>
<organism evidence="8 10">
    <name type="scientific">Volvox reticuliferus</name>
    <dbReference type="NCBI Taxonomy" id="1737510"/>
    <lineage>
        <taxon>Eukaryota</taxon>
        <taxon>Viridiplantae</taxon>
        <taxon>Chlorophyta</taxon>
        <taxon>core chlorophytes</taxon>
        <taxon>Chlorophyceae</taxon>
        <taxon>CS clade</taxon>
        <taxon>Chlamydomonadales</taxon>
        <taxon>Volvocaceae</taxon>
        <taxon>Volvox</taxon>
    </lineage>
</organism>
<accession>A0A8J4CGX5</accession>
<feature type="coiled-coil region" evidence="6">
    <location>
        <begin position="341"/>
        <end position="410"/>
    </location>
</feature>
<feature type="compositionally biased region" description="Basic and acidic residues" evidence="7">
    <location>
        <begin position="929"/>
        <end position="951"/>
    </location>
</feature>
<feature type="compositionally biased region" description="Low complexity" evidence="7">
    <location>
        <begin position="952"/>
        <end position="961"/>
    </location>
</feature>
<feature type="compositionally biased region" description="Basic residues" evidence="7">
    <location>
        <begin position="24"/>
        <end position="35"/>
    </location>
</feature>
<evidence type="ECO:0000256" key="2">
    <source>
        <dbReference type="ARBA" id="ARBA00022490"/>
    </source>
</evidence>
<feature type="coiled-coil region" evidence="6">
    <location>
        <begin position="99"/>
        <end position="193"/>
    </location>
</feature>
<feature type="compositionally biased region" description="Gly residues" evidence="7">
    <location>
        <begin position="799"/>
        <end position="809"/>
    </location>
</feature>
<dbReference type="GO" id="GO:0051231">
    <property type="term" value="P:spindle elongation"/>
    <property type="evidence" value="ECO:0007669"/>
    <property type="project" value="TreeGrafter"/>
</dbReference>
<dbReference type="EMBL" id="BNCQ01000002">
    <property type="protein sequence ID" value="GIL94847.1"/>
    <property type="molecule type" value="Genomic_DNA"/>
</dbReference>
<comment type="caution">
    <text evidence="8">The sequence shown here is derived from an EMBL/GenBank/DDBJ whole genome shotgun (WGS) entry which is preliminary data.</text>
</comment>
<dbReference type="GO" id="GO:0005524">
    <property type="term" value="F:ATP binding"/>
    <property type="evidence" value="ECO:0007669"/>
    <property type="project" value="UniProtKB-KW"/>
</dbReference>
<dbReference type="AlphaFoldDB" id="A0A8J4CGX5"/>
<feature type="region of interest" description="Disordered" evidence="7">
    <location>
        <begin position="1026"/>
        <end position="1059"/>
    </location>
</feature>
<evidence type="ECO:0000256" key="6">
    <source>
        <dbReference type="SAM" id="Coils"/>
    </source>
</evidence>
<reference evidence="8" key="1">
    <citation type="journal article" date="2021" name="Proc. Natl. Acad. Sci. U.S.A.">
        <title>Three genomes in the algal genus Volvox reveal the fate of a haploid sex-determining region after a transition to homothallism.</title>
        <authorList>
            <person name="Yamamoto K."/>
            <person name="Hamaji T."/>
            <person name="Kawai-Toyooka H."/>
            <person name="Matsuzaki R."/>
            <person name="Takahashi F."/>
            <person name="Nishimura Y."/>
            <person name="Kawachi M."/>
            <person name="Noguchi H."/>
            <person name="Minakuchi Y."/>
            <person name="Umen J.G."/>
            <person name="Toyoda A."/>
            <person name="Nozaki H."/>
        </authorList>
    </citation>
    <scope>NUCLEOTIDE SEQUENCE</scope>
    <source>
        <strain evidence="9">NIES-3785</strain>
        <strain evidence="8">NIES-3786</strain>
    </source>
</reference>
<feature type="coiled-coil region" evidence="6">
    <location>
        <begin position="652"/>
        <end position="725"/>
    </location>
</feature>
<evidence type="ECO:0000313" key="10">
    <source>
        <dbReference type="Proteomes" id="UP000747110"/>
    </source>
</evidence>
<dbReference type="Proteomes" id="UP000722791">
    <property type="component" value="Unassembled WGS sequence"/>
</dbReference>
<keyword evidence="5 6" id="KW-0175">Coiled coil</keyword>
<dbReference type="PANTHER" id="PTHR47969">
    <property type="entry name" value="CHROMOSOME-ASSOCIATED KINESIN KIF4A-RELATED"/>
    <property type="match status" value="1"/>
</dbReference>
<keyword evidence="2" id="KW-0963">Cytoplasm</keyword>
<evidence type="ECO:0000256" key="4">
    <source>
        <dbReference type="ARBA" id="ARBA00022840"/>
    </source>
</evidence>